<name>A0A0C9U8E1_SPHS4</name>
<evidence type="ECO:0000256" key="1">
    <source>
        <dbReference type="SAM" id="MobiDB-lite"/>
    </source>
</evidence>
<evidence type="ECO:0000313" key="2">
    <source>
        <dbReference type="EMBL" id="KIJ39308.1"/>
    </source>
</evidence>
<feature type="compositionally biased region" description="Polar residues" evidence="1">
    <location>
        <begin position="8"/>
        <end position="24"/>
    </location>
</feature>
<reference evidence="2 3" key="1">
    <citation type="submission" date="2014-06" db="EMBL/GenBank/DDBJ databases">
        <title>Evolutionary Origins and Diversification of the Mycorrhizal Mutualists.</title>
        <authorList>
            <consortium name="DOE Joint Genome Institute"/>
            <consortium name="Mycorrhizal Genomics Consortium"/>
            <person name="Kohler A."/>
            <person name="Kuo A."/>
            <person name="Nagy L.G."/>
            <person name="Floudas D."/>
            <person name="Copeland A."/>
            <person name="Barry K.W."/>
            <person name="Cichocki N."/>
            <person name="Veneault-Fourrey C."/>
            <person name="LaButti K."/>
            <person name="Lindquist E.A."/>
            <person name="Lipzen A."/>
            <person name="Lundell T."/>
            <person name="Morin E."/>
            <person name="Murat C."/>
            <person name="Riley R."/>
            <person name="Ohm R."/>
            <person name="Sun H."/>
            <person name="Tunlid A."/>
            <person name="Henrissat B."/>
            <person name="Grigoriev I.V."/>
            <person name="Hibbett D.S."/>
            <person name="Martin F."/>
        </authorList>
    </citation>
    <scope>NUCLEOTIDE SEQUENCE [LARGE SCALE GENOMIC DNA]</scope>
    <source>
        <strain evidence="2 3">SS14</strain>
    </source>
</reference>
<protein>
    <submittedName>
        <fullName evidence="2">Uncharacterized protein</fullName>
    </submittedName>
</protein>
<organism evidence="2 3">
    <name type="scientific">Sphaerobolus stellatus (strain SS14)</name>
    <dbReference type="NCBI Taxonomy" id="990650"/>
    <lineage>
        <taxon>Eukaryota</taxon>
        <taxon>Fungi</taxon>
        <taxon>Dikarya</taxon>
        <taxon>Basidiomycota</taxon>
        <taxon>Agaricomycotina</taxon>
        <taxon>Agaricomycetes</taxon>
        <taxon>Phallomycetidae</taxon>
        <taxon>Geastrales</taxon>
        <taxon>Sphaerobolaceae</taxon>
        <taxon>Sphaerobolus</taxon>
    </lineage>
</organism>
<dbReference type="AlphaFoldDB" id="A0A0C9U8E1"/>
<accession>A0A0C9U8E1</accession>
<proteinExistence type="predicted"/>
<keyword evidence="3" id="KW-1185">Reference proteome</keyword>
<feature type="region of interest" description="Disordered" evidence="1">
    <location>
        <begin position="1"/>
        <end position="24"/>
    </location>
</feature>
<dbReference type="EMBL" id="KN837153">
    <property type="protein sequence ID" value="KIJ39308.1"/>
    <property type="molecule type" value="Genomic_DNA"/>
</dbReference>
<dbReference type="HOGENOM" id="CLU_1897551_0_0_1"/>
<evidence type="ECO:0000313" key="3">
    <source>
        <dbReference type="Proteomes" id="UP000054279"/>
    </source>
</evidence>
<sequence>MDPLHINSPLTSECESESEQGSTNGAGETVALLYEHPNYIDIPNYFWDKTSPPCSLWEHTLAHHGRPNTDGSITLHKWCLGCSKAAFEKHTIKNPQCLFTEVKVLDKIQIICNMLDAIDNVLGFFCAENQWLTQ</sequence>
<dbReference type="Proteomes" id="UP000054279">
    <property type="component" value="Unassembled WGS sequence"/>
</dbReference>
<gene>
    <name evidence="2" type="ORF">M422DRAFT_257914</name>
</gene>